<feature type="compositionally biased region" description="Basic residues" evidence="1">
    <location>
        <begin position="29"/>
        <end position="40"/>
    </location>
</feature>
<evidence type="ECO:0000313" key="3">
    <source>
        <dbReference type="RefSeq" id="XP_015882187.2"/>
    </source>
</evidence>
<protein>
    <submittedName>
        <fullName evidence="3">TITAN-like protein isoform X1</fullName>
    </submittedName>
</protein>
<dbReference type="Pfam" id="PF14968">
    <property type="entry name" value="CCDC84"/>
    <property type="match status" value="1"/>
</dbReference>
<dbReference type="FunCoup" id="A0A6P4A8Q9">
    <property type="interactions" value="1831"/>
</dbReference>
<reference evidence="2" key="1">
    <citation type="submission" date="2025-05" db="UniProtKB">
        <authorList>
            <consortium name="RefSeq"/>
        </authorList>
    </citation>
    <scope>NUCLEOTIDE SEQUENCE [LARGE SCALE GENOMIC DNA]</scope>
</reference>
<accession>A0A6P4A8Q9</accession>
<reference evidence="3" key="2">
    <citation type="submission" date="2025-08" db="UniProtKB">
        <authorList>
            <consortium name="RefSeq"/>
        </authorList>
    </citation>
    <scope>IDENTIFICATION</scope>
    <source>
        <tissue evidence="3">Seedling</tissue>
    </source>
</reference>
<dbReference type="PANTHER" id="PTHR31198">
    <property type="entry name" value="COILED-COIL DOMAIN-CONTAINING PROTEIN 84"/>
    <property type="match status" value="1"/>
</dbReference>
<dbReference type="RefSeq" id="XP_015882187.2">
    <property type="nucleotide sequence ID" value="XM_016026701.4"/>
</dbReference>
<evidence type="ECO:0000256" key="1">
    <source>
        <dbReference type="SAM" id="MobiDB-lite"/>
    </source>
</evidence>
<dbReference type="PANTHER" id="PTHR31198:SF1">
    <property type="entry name" value="CENTROSOMAL AT-AC SPLICING FACTOR"/>
    <property type="match status" value="1"/>
</dbReference>
<dbReference type="GeneID" id="107418035"/>
<dbReference type="Proteomes" id="UP001652623">
    <property type="component" value="Chromosome 2"/>
</dbReference>
<evidence type="ECO:0000313" key="2">
    <source>
        <dbReference type="Proteomes" id="UP001652623"/>
    </source>
</evidence>
<dbReference type="AlphaFoldDB" id="A0A6P4A8Q9"/>
<feature type="compositionally biased region" description="Low complexity" evidence="1">
    <location>
        <begin position="17"/>
        <end position="28"/>
    </location>
</feature>
<proteinExistence type="predicted"/>
<feature type="region of interest" description="Disordered" evidence="1">
    <location>
        <begin position="1"/>
        <end position="40"/>
    </location>
</feature>
<organism evidence="2 3">
    <name type="scientific">Ziziphus jujuba</name>
    <name type="common">Chinese jujube</name>
    <name type="synonym">Ziziphus sativa</name>
    <dbReference type="NCBI Taxonomy" id="326968"/>
    <lineage>
        <taxon>Eukaryota</taxon>
        <taxon>Viridiplantae</taxon>
        <taxon>Streptophyta</taxon>
        <taxon>Embryophyta</taxon>
        <taxon>Tracheophyta</taxon>
        <taxon>Spermatophyta</taxon>
        <taxon>Magnoliopsida</taxon>
        <taxon>eudicotyledons</taxon>
        <taxon>Gunneridae</taxon>
        <taxon>Pentapetalae</taxon>
        <taxon>rosids</taxon>
        <taxon>fabids</taxon>
        <taxon>Rosales</taxon>
        <taxon>Rhamnaceae</taxon>
        <taxon>Paliureae</taxon>
        <taxon>Ziziphus</taxon>
    </lineage>
</organism>
<dbReference type="KEGG" id="zju:107418035"/>
<gene>
    <name evidence="3" type="primary">LOC107418035</name>
</gene>
<name>A0A6P4A8Q9_ZIZJJ</name>
<keyword evidence="2" id="KW-1185">Reference proteome</keyword>
<dbReference type="InParanoid" id="A0A6P4A8Q9"/>
<sequence length="469" mass="53175">MEEGRKSRTMENPNSETDTTTTTTTTTAAKKKKSNSSDKKRKRRSGFEFCEVCKLSHDQGHRHKYFPSHIKSLSTFLSRFHDNKISDIRFFLRNPSPLRSEHSSRNRFWCVFCETDIDELGSSFACSNAINHLASADHMKNLKHFLWKHGGKTDQVDNFTISEAEVAKWEKKCKSLEIEVVSSNKAASGPLVGPLNDIHNELNYGNVNSFENNNIDSVNLRISNGVMPLQYHTNEYQVSHSGFSKVANVSLFPEDVSSSLPVENYPGTNSKMLNGFTGNRTCQHSPMWNSGKCLADGYLSTYGMHQVYQNERMVKGESSSQGLQSLTQITLAPERSGGNVHSGAPPPWFEAIGESQLNAQQKPVLSNKLGKSKKLNPKRVGAAWAERRKMEMEMEKRGELVKSECNANWLPNFGRVWQSGTRKESRKEFELEKKQKLLKVENQPEVPLKIQPYISKRMDKILLNLMIHL</sequence>
<dbReference type="InterPro" id="IPR028015">
    <property type="entry name" value="CCDC84-like"/>
</dbReference>